<comment type="caution">
    <text evidence="2">The sequence shown here is derived from an EMBL/GenBank/DDBJ whole genome shotgun (WGS) entry which is preliminary data.</text>
</comment>
<dbReference type="InterPro" id="IPR036397">
    <property type="entry name" value="RNaseH_sf"/>
</dbReference>
<dbReference type="Pfam" id="PF01498">
    <property type="entry name" value="HTH_Tnp_Tc3_2"/>
    <property type="match status" value="1"/>
</dbReference>
<dbReference type="InterPro" id="IPR002492">
    <property type="entry name" value="Transposase_Tc1-like"/>
</dbReference>
<dbReference type="PANTHER" id="PTHR10773:SF19">
    <property type="match status" value="1"/>
</dbReference>
<dbReference type="EMBL" id="JAJSOF020000040">
    <property type="protein sequence ID" value="KAJ4426519.1"/>
    <property type="molecule type" value="Genomic_DNA"/>
</dbReference>
<keyword evidence="3" id="KW-1185">Reference proteome</keyword>
<organism evidence="2 3">
    <name type="scientific">Periplaneta americana</name>
    <name type="common">American cockroach</name>
    <name type="synonym">Blatta americana</name>
    <dbReference type="NCBI Taxonomy" id="6978"/>
    <lineage>
        <taxon>Eukaryota</taxon>
        <taxon>Metazoa</taxon>
        <taxon>Ecdysozoa</taxon>
        <taxon>Arthropoda</taxon>
        <taxon>Hexapoda</taxon>
        <taxon>Insecta</taxon>
        <taxon>Pterygota</taxon>
        <taxon>Neoptera</taxon>
        <taxon>Polyneoptera</taxon>
        <taxon>Dictyoptera</taxon>
        <taxon>Blattodea</taxon>
        <taxon>Blattoidea</taxon>
        <taxon>Blattidae</taxon>
        <taxon>Blattinae</taxon>
        <taxon>Periplaneta</taxon>
    </lineage>
</organism>
<gene>
    <name evidence="2" type="ORF">ANN_27333</name>
</gene>
<evidence type="ECO:0000313" key="2">
    <source>
        <dbReference type="EMBL" id="KAJ4426519.1"/>
    </source>
</evidence>
<dbReference type="Gene3D" id="3.30.420.10">
    <property type="entry name" value="Ribonuclease H-like superfamily/Ribonuclease H"/>
    <property type="match status" value="2"/>
</dbReference>
<name>A0ABQ8RXW2_PERAM</name>
<protein>
    <recommendedName>
        <fullName evidence="1">Transposase Tc1-like domain-containing protein</fullName>
    </recommendedName>
</protein>
<reference evidence="2 3" key="1">
    <citation type="journal article" date="2022" name="Allergy">
        <title>Genome assembly and annotation of Periplaneta americana reveal a comprehensive cockroach allergen profile.</title>
        <authorList>
            <person name="Wang L."/>
            <person name="Xiong Q."/>
            <person name="Saelim N."/>
            <person name="Wang L."/>
            <person name="Nong W."/>
            <person name="Wan A.T."/>
            <person name="Shi M."/>
            <person name="Liu X."/>
            <person name="Cao Q."/>
            <person name="Hui J.H.L."/>
            <person name="Sookrung N."/>
            <person name="Leung T.F."/>
            <person name="Tungtrongchitr A."/>
            <person name="Tsui S.K.W."/>
        </authorList>
    </citation>
    <scope>NUCLEOTIDE SEQUENCE [LARGE SCALE GENOMIC DNA]</scope>
    <source>
        <strain evidence="2">PWHHKU_190912</strain>
    </source>
</reference>
<dbReference type="Proteomes" id="UP001148838">
    <property type="component" value="Unassembled WGS sequence"/>
</dbReference>
<dbReference type="PANTHER" id="PTHR10773">
    <property type="entry name" value="DNA-DIRECTED RNA POLYMERASES I, II, AND III SUBUNIT RPABC2"/>
    <property type="match status" value="1"/>
</dbReference>
<evidence type="ECO:0000259" key="1">
    <source>
        <dbReference type="Pfam" id="PF01498"/>
    </source>
</evidence>
<proteinExistence type="predicted"/>
<accession>A0ABQ8RXW2</accession>
<sequence>MSNQTIRRVLWKHGYHGKVPRKKPFISESNRIKRLLFANEHVSKEEDYWDRVIWFNEMRINLFGSDGCNRVWRKGNNIFQHDNDPKHTAEIVETWLIWNVPQELKTPHQSTDLNPIEHLWPILKRRVRSGKVTSIPELKRVVAKEWQNITPEVCKKLVTCKCHYKCREFTEEAIRKLHTDFWKQPADVQGTFLMGLINIVNIQRRHDGDYDDPSSSRRQVSVTYCLPTNNSHVQVCSRSFKNMLGLSDKHVYTLTQKKKVGAKIFEDHRGKNPNSHLHKKKYTEVDKELIKSHIMSFPIEESHYSRHKSTKCYLSPDLNIHRIYRAFKILHPDSNIDHRFNRRVFKGEFPKLSFHRPRADRLKN</sequence>
<evidence type="ECO:0000313" key="3">
    <source>
        <dbReference type="Proteomes" id="UP001148838"/>
    </source>
</evidence>
<feature type="domain" description="Transposase Tc1-like" evidence="1">
    <location>
        <begin position="2"/>
        <end position="42"/>
    </location>
</feature>